<reference evidence="4" key="1">
    <citation type="submission" date="2017-02" db="EMBL/GenBank/DDBJ databases">
        <title>Tessaracoccus aquaemaris sp. nov., isolated from the intestine of a Korean rockfish, Sebastes schlegelii, in a marine aquaculture pond.</title>
        <authorList>
            <person name="Tak E.J."/>
            <person name="Bae J.-W."/>
        </authorList>
    </citation>
    <scope>NUCLEOTIDE SEQUENCE [LARGE SCALE GENOMIC DNA]</scope>
    <source>
        <strain evidence="4">NSG39</strain>
    </source>
</reference>
<evidence type="ECO:0000256" key="1">
    <source>
        <dbReference type="SAM" id="MobiDB-lite"/>
    </source>
</evidence>
<organism evidence="3 4">
    <name type="scientific">Tessaracoccus aquimaris</name>
    <dbReference type="NCBI Taxonomy" id="1332264"/>
    <lineage>
        <taxon>Bacteria</taxon>
        <taxon>Bacillati</taxon>
        <taxon>Actinomycetota</taxon>
        <taxon>Actinomycetes</taxon>
        <taxon>Propionibacteriales</taxon>
        <taxon>Propionibacteriaceae</taxon>
        <taxon>Tessaracoccus</taxon>
    </lineage>
</organism>
<keyword evidence="4" id="KW-1185">Reference proteome</keyword>
<accession>A0A1Q2CLN6</accession>
<proteinExistence type="predicted"/>
<keyword evidence="2" id="KW-0732">Signal</keyword>
<protein>
    <submittedName>
        <fullName evidence="3">Uncharacterized protein</fullName>
    </submittedName>
</protein>
<gene>
    <name evidence="3" type="ORF">BW730_05250</name>
</gene>
<feature type="region of interest" description="Disordered" evidence="1">
    <location>
        <begin position="40"/>
        <end position="95"/>
    </location>
</feature>
<evidence type="ECO:0000256" key="2">
    <source>
        <dbReference type="SAM" id="SignalP"/>
    </source>
</evidence>
<name>A0A1Q2CLN6_9ACTN</name>
<dbReference type="EMBL" id="CP019606">
    <property type="protein sequence ID" value="AQP47009.1"/>
    <property type="molecule type" value="Genomic_DNA"/>
</dbReference>
<feature type="chain" id="PRO_5012704390" evidence="2">
    <location>
        <begin position="25"/>
        <end position="244"/>
    </location>
</feature>
<dbReference type="KEGG" id="tes:BW730_05250"/>
<evidence type="ECO:0000313" key="4">
    <source>
        <dbReference type="Proteomes" id="UP000188145"/>
    </source>
</evidence>
<feature type="compositionally biased region" description="Low complexity" evidence="1">
    <location>
        <begin position="69"/>
        <end position="89"/>
    </location>
</feature>
<feature type="compositionally biased region" description="Basic residues" evidence="1">
    <location>
        <begin position="43"/>
        <end position="68"/>
    </location>
</feature>
<sequence>MICVVASMCVLAGAGALPISTAAASPSTQVVSAKMPAKEKVTRKVTKKKVTKKATKTAPKKATSKKTAPKVTPKAAKKVAPTKVSAPAANPASKPTAKAAPIKTYVVKAKSAPAPLPAKLRTTPKATGKSWKVVARKNITTQAQVDRCANTPATWHGYWHVVAHNYCNGWAADAWHGMRRGDRVTLTLPSGQVVTGLVAYDLTIRYGGRWDDMPPAGAGYFSLQTSWRDSIHRDSSHIIVVKRA</sequence>
<dbReference type="Proteomes" id="UP000188145">
    <property type="component" value="Chromosome"/>
</dbReference>
<feature type="signal peptide" evidence="2">
    <location>
        <begin position="1"/>
        <end position="24"/>
    </location>
</feature>
<dbReference type="AlphaFoldDB" id="A0A1Q2CLN6"/>
<evidence type="ECO:0000313" key="3">
    <source>
        <dbReference type="EMBL" id="AQP47009.1"/>
    </source>
</evidence>